<dbReference type="InterPro" id="IPR011013">
    <property type="entry name" value="Gal_mutarotase_sf_dom"/>
</dbReference>
<evidence type="ECO:0000256" key="8">
    <source>
        <dbReference type="ARBA" id="ARBA00023295"/>
    </source>
</evidence>
<dbReference type="Proteomes" id="UP001306508">
    <property type="component" value="Unassembled WGS sequence"/>
</dbReference>
<keyword evidence="8 10" id="KW-0326">Glycosidase</keyword>
<dbReference type="Pfam" id="PF01055">
    <property type="entry name" value="Glyco_hydro_31_2nd"/>
    <property type="match status" value="1"/>
</dbReference>
<protein>
    <recommendedName>
        <fullName evidence="9">Glucosidase II subunit alpha</fullName>
    </recommendedName>
</protein>
<dbReference type="PANTHER" id="PTHR22762:SF54">
    <property type="entry name" value="BCDNA.GH04962"/>
    <property type="match status" value="1"/>
</dbReference>
<dbReference type="InterPro" id="IPR048395">
    <property type="entry name" value="Glyco_hydro_31_C"/>
</dbReference>
<sequence length="1047" mass="121589">MSGGSKISDPINQTTRLKEQNFDIEKNFKSSKDSTNHNNNNHNNRSWNWFDNSLKTLRNGLYNGFQTTKNSLSTTLNNAYSNTLSTLSYTVEILKNPIILINTIFGLSLISTLLIGYIKNRHYAREQAKSLHKGIYTLDKQSIQITEDNVFTANLIKTVNDIDIILPLQLYLLNDPLSAIRFTIDEKRQNCTEEKVSCQRYNQTWNWATLLQYHNTSLSSNKLHWEFSKESSKHGWFSSKHGDDDEVIIIQNANKFKDIKIKLTVKDFQMMVYYKDTLEIIVNERYLLNWEHYRRIDNNDQNVLPFESTFNMFTDDFQYSKSDTIPLGPESVALDFTFINYGNVYGIPEHADSLKLKDTSSTNTVISKDKESSSQRKTSDPYRLFNTDVFEYNVDSKQPMYGSIPFMIAARPGSSMGILWLNPSDTWIDINYHYHNKLNDTKTHWISENGIIDVTLFFGDHPKDITNQYIQLTGSPVLPQLSAIGHHQCRWNYNNELDVLNVQKNMDDGHFPFDFIWLDLEYTDQKKFFTWNLDAFPNPTRLLKKLNKLGRQLVILIDPHLMAKYEVSRKIVKSGSQVRDHVGRTFFGDCWPGRSIWIDTISKLGQFDWSNLFNDFINKWLPQIDINWNNLHFWNDMNEPSIFSGPETTAPKNLLHDRDIEERSIHNLYGLSVHETTYKAVKEIYKNLTRPFILTRSFFVGSQRSAGSWTGDNVANWDYLRISIPMILTNNIVGMPFIGADIAGFSGDPDPELIVRWYQAGLWYPFFRAHAHIDTKRREPYLFEETVKNIVRNAIQLRYKLLPTFYTAFHKASITGYPIMCPMFYEKSTFIEMYNIDDQFYLSDSGIVVKPIVSSNTRNTSMILAPGIYYDLESLEPIVVSGDNIQAVNMNIPLSKIPAFIEGGHIIVRKDRYRRSSQLMLQDPYTIVIAPNNNREAFGKLYVDDGKSFQYEEGQYLETNFQLNNGIIKNQPNHVPNLSENIRTTFGNTLIETIIIPTSEKSTLSIGKRVKVKQNETEWYVDVTKENHLIIIQNPLVYFENEWEIIF</sequence>
<evidence type="ECO:0000256" key="2">
    <source>
        <dbReference type="ARBA" id="ARBA00004833"/>
    </source>
</evidence>
<dbReference type="InterPro" id="IPR013780">
    <property type="entry name" value="Glyco_hydro_b"/>
</dbReference>
<evidence type="ECO:0000256" key="1">
    <source>
        <dbReference type="ARBA" id="ARBA00004240"/>
    </source>
</evidence>
<comment type="subcellular location">
    <subcellularLocation>
        <location evidence="1">Endoplasmic reticulum</location>
    </subcellularLocation>
</comment>
<keyword evidence="7" id="KW-0325">Glycoprotein</keyword>
<evidence type="ECO:0000256" key="5">
    <source>
        <dbReference type="ARBA" id="ARBA00022801"/>
    </source>
</evidence>
<comment type="similarity">
    <text evidence="3 10">Belongs to the glycosyl hydrolase 31 family.</text>
</comment>
<evidence type="ECO:0000259" key="11">
    <source>
        <dbReference type="Pfam" id="PF01055"/>
    </source>
</evidence>
<evidence type="ECO:0000256" key="7">
    <source>
        <dbReference type="ARBA" id="ARBA00023180"/>
    </source>
</evidence>
<evidence type="ECO:0000313" key="14">
    <source>
        <dbReference type="EMBL" id="KAK5778766.1"/>
    </source>
</evidence>
<dbReference type="CDD" id="cd14752">
    <property type="entry name" value="GH31_N"/>
    <property type="match status" value="1"/>
</dbReference>
<feature type="domain" description="Glycosyl hydrolase family 31 C-terminal" evidence="13">
    <location>
        <begin position="816"/>
        <end position="907"/>
    </location>
</feature>
<dbReference type="Pfam" id="PF21365">
    <property type="entry name" value="Glyco_hydro_31_3rd"/>
    <property type="match status" value="1"/>
</dbReference>
<dbReference type="SUPFAM" id="SSF51011">
    <property type="entry name" value="Glycosyl hydrolase domain"/>
    <property type="match status" value="1"/>
</dbReference>
<dbReference type="EMBL" id="JAWIZZ010000051">
    <property type="protein sequence ID" value="KAK5778766.1"/>
    <property type="molecule type" value="Genomic_DNA"/>
</dbReference>
<dbReference type="Gene3D" id="2.60.40.1180">
    <property type="entry name" value="Golgi alpha-mannosidase II"/>
    <property type="match status" value="2"/>
</dbReference>
<dbReference type="GO" id="GO:0017177">
    <property type="term" value="C:glucosidase II complex"/>
    <property type="evidence" value="ECO:0007669"/>
    <property type="project" value="TreeGrafter"/>
</dbReference>
<dbReference type="SUPFAM" id="SSF74650">
    <property type="entry name" value="Galactose mutarotase-like"/>
    <property type="match status" value="1"/>
</dbReference>
<reference evidence="15" key="1">
    <citation type="submission" date="2023-07" db="EMBL/GenBank/DDBJ databases">
        <title>A draft genome of Kazachstania heterogenica Y-27499.</title>
        <authorList>
            <person name="Donic C."/>
            <person name="Kralova J.S."/>
            <person name="Fidel L."/>
            <person name="Ben-Dor S."/>
            <person name="Jung S."/>
        </authorList>
    </citation>
    <scope>NUCLEOTIDE SEQUENCE [LARGE SCALE GENOMIC DNA]</scope>
    <source>
        <strain evidence="15">Y27499</strain>
    </source>
</reference>
<evidence type="ECO:0000256" key="9">
    <source>
        <dbReference type="ARBA" id="ARBA00042895"/>
    </source>
</evidence>
<keyword evidence="6" id="KW-0256">Endoplasmic reticulum</keyword>
<evidence type="ECO:0000256" key="6">
    <source>
        <dbReference type="ARBA" id="ARBA00022824"/>
    </source>
</evidence>
<feature type="domain" description="Glycoside hydrolase family 31 TIM barrel" evidence="11">
    <location>
        <begin position="476"/>
        <end position="808"/>
    </location>
</feature>
<evidence type="ECO:0000256" key="3">
    <source>
        <dbReference type="ARBA" id="ARBA00007806"/>
    </source>
</evidence>
<name>A0AAN8A7H4_9SACH</name>
<dbReference type="GO" id="GO:0030246">
    <property type="term" value="F:carbohydrate binding"/>
    <property type="evidence" value="ECO:0007669"/>
    <property type="project" value="InterPro"/>
</dbReference>
<organism evidence="14 15">
    <name type="scientific">Arxiozyma heterogenica</name>
    <dbReference type="NCBI Taxonomy" id="278026"/>
    <lineage>
        <taxon>Eukaryota</taxon>
        <taxon>Fungi</taxon>
        <taxon>Dikarya</taxon>
        <taxon>Ascomycota</taxon>
        <taxon>Saccharomycotina</taxon>
        <taxon>Saccharomycetes</taxon>
        <taxon>Saccharomycetales</taxon>
        <taxon>Saccharomycetaceae</taxon>
        <taxon>Arxiozyma</taxon>
    </lineage>
</organism>
<evidence type="ECO:0000256" key="10">
    <source>
        <dbReference type="RuleBase" id="RU361185"/>
    </source>
</evidence>
<dbReference type="AlphaFoldDB" id="A0AAN8A7H4"/>
<comment type="caution">
    <text evidence="14">The sequence shown here is derived from an EMBL/GenBank/DDBJ whole genome shotgun (WGS) entry which is preliminary data.</text>
</comment>
<dbReference type="GO" id="GO:0005975">
    <property type="term" value="P:carbohydrate metabolic process"/>
    <property type="evidence" value="ECO:0007669"/>
    <property type="project" value="InterPro"/>
</dbReference>
<keyword evidence="4" id="KW-0732">Signal</keyword>
<accession>A0AAN8A7H4</accession>
<keyword evidence="15" id="KW-1185">Reference proteome</keyword>
<evidence type="ECO:0000259" key="13">
    <source>
        <dbReference type="Pfam" id="PF21365"/>
    </source>
</evidence>
<evidence type="ECO:0000313" key="15">
    <source>
        <dbReference type="Proteomes" id="UP001306508"/>
    </source>
</evidence>
<dbReference type="InterPro" id="IPR000322">
    <property type="entry name" value="Glyco_hydro_31_TIM"/>
</dbReference>
<dbReference type="GO" id="GO:0090599">
    <property type="term" value="F:alpha-glucosidase activity"/>
    <property type="evidence" value="ECO:0007669"/>
    <property type="project" value="TreeGrafter"/>
</dbReference>
<dbReference type="PANTHER" id="PTHR22762">
    <property type="entry name" value="ALPHA-GLUCOSIDASE"/>
    <property type="match status" value="1"/>
</dbReference>
<dbReference type="GO" id="GO:0006491">
    <property type="term" value="P:N-glycan processing"/>
    <property type="evidence" value="ECO:0007669"/>
    <property type="project" value="TreeGrafter"/>
</dbReference>
<dbReference type="InterPro" id="IPR017853">
    <property type="entry name" value="GH"/>
</dbReference>
<evidence type="ECO:0000256" key="4">
    <source>
        <dbReference type="ARBA" id="ARBA00022729"/>
    </source>
</evidence>
<feature type="domain" description="Glycoside hydrolase family 31 N-terminal" evidence="12">
    <location>
        <begin position="170"/>
        <end position="429"/>
    </location>
</feature>
<dbReference type="Gene3D" id="2.60.40.1760">
    <property type="entry name" value="glycosyl hydrolase (family 31)"/>
    <property type="match status" value="1"/>
</dbReference>
<evidence type="ECO:0000259" key="12">
    <source>
        <dbReference type="Pfam" id="PF13802"/>
    </source>
</evidence>
<gene>
    <name evidence="14" type="ORF">RI543_003689</name>
</gene>
<comment type="pathway">
    <text evidence="2">Glycan metabolism; N-glycan metabolism.</text>
</comment>
<dbReference type="Gene3D" id="3.20.20.80">
    <property type="entry name" value="Glycosidases"/>
    <property type="match status" value="1"/>
</dbReference>
<dbReference type="InterPro" id="IPR025887">
    <property type="entry name" value="Glyco_hydro_31_N_dom"/>
</dbReference>
<keyword evidence="5 10" id="KW-0378">Hydrolase</keyword>
<dbReference type="Pfam" id="PF13802">
    <property type="entry name" value="Gal_mutarotas_2"/>
    <property type="match status" value="1"/>
</dbReference>
<dbReference type="SUPFAM" id="SSF51445">
    <property type="entry name" value="(Trans)glycosidases"/>
    <property type="match status" value="1"/>
</dbReference>
<dbReference type="CDD" id="cd06603">
    <property type="entry name" value="GH31_GANC_GANAB_alpha"/>
    <property type="match status" value="1"/>
</dbReference>
<proteinExistence type="inferred from homology"/>